<feature type="chain" id="PRO_5016421732" evidence="2">
    <location>
        <begin position="20"/>
        <end position="249"/>
    </location>
</feature>
<evidence type="ECO:0000313" key="4">
    <source>
        <dbReference type="Proteomes" id="UP000187609"/>
    </source>
</evidence>
<feature type="compositionally biased region" description="Polar residues" evidence="1">
    <location>
        <begin position="109"/>
        <end position="137"/>
    </location>
</feature>
<keyword evidence="4" id="KW-1185">Reference proteome</keyword>
<dbReference type="EMBL" id="MJEQ01000372">
    <property type="protein sequence ID" value="OIT36941.1"/>
    <property type="molecule type" value="Genomic_DNA"/>
</dbReference>
<proteinExistence type="predicted"/>
<dbReference type="Gramene" id="OIT36941">
    <property type="protein sequence ID" value="OIT36941"/>
    <property type="gene ID" value="A4A49_03720"/>
</dbReference>
<protein>
    <submittedName>
        <fullName evidence="3">Uncharacterized protein</fullName>
    </submittedName>
</protein>
<organism evidence="3 4">
    <name type="scientific">Nicotiana attenuata</name>
    <name type="common">Coyote tobacco</name>
    <dbReference type="NCBI Taxonomy" id="49451"/>
    <lineage>
        <taxon>Eukaryota</taxon>
        <taxon>Viridiplantae</taxon>
        <taxon>Streptophyta</taxon>
        <taxon>Embryophyta</taxon>
        <taxon>Tracheophyta</taxon>
        <taxon>Spermatophyta</taxon>
        <taxon>Magnoliopsida</taxon>
        <taxon>eudicotyledons</taxon>
        <taxon>Gunneridae</taxon>
        <taxon>Pentapetalae</taxon>
        <taxon>asterids</taxon>
        <taxon>lamiids</taxon>
        <taxon>Solanales</taxon>
        <taxon>Solanaceae</taxon>
        <taxon>Nicotianoideae</taxon>
        <taxon>Nicotianeae</taxon>
        <taxon>Nicotiana</taxon>
    </lineage>
</organism>
<feature type="signal peptide" evidence="2">
    <location>
        <begin position="1"/>
        <end position="19"/>
    </location>
</feature>
<evidence type="ECO:0000256" key="2">
    <source>
        <dbReference type="SAM" id="SignalP"/>
    </source>
</evidence>
<evidence type="ECO:0000256" key="1">
    <source>
        <dbReference type="SAM" id="MobiDB-lite"/>
    </source>
</evidence>
<name>A0A314L5B0_NICAT</name>
<dbReference type="AlphaFoldDB" id="A0A314L5B0"/>
<comment type="caution">
    <text evidence="3">The sequence shown here is derived from an EMBL/GenBank/DDBJ whole genome shotgun (WGS) entry which is preliminary data.</text>
</comment>
<keyword evidence="2" id="KW-0732">Signal</keyword>
<reference evidence="3" key="1">
    <citation type="submission" date="2016-11" db="EMBL/GenBank/DDBJ databases">
        <title>The genome of Nicotiana attenuata.</title>
        <authorList>
            <person name="Xu S."/>
            <person name="Brockmoeller T."/>
            <person name="Gaquerel E."/>
            <person name="Navarro A."/>
            <person name="Kuhl H."/>
            <person name="Gase K."/>
            <person name="Ling Z."/>
            <person name="Zhou W."/>
            <person name="Kreitzer C."/>
            <person name="Stanke M."/>
            <person name="Tang H."/>
            <person name="Lyons E."/>
            <person name="Pandey P."/>
            <person name="Pandey S.P."/>
            <person name="Timmermann B."/>
            <person name="Baldwin I.T."/>
        </authorList>
    </citation>
    <scope>NUCLEOTIDE SEQUENCE [LARGE SCALE GENOMIC DNA]</scope>
    <source>
        <strain evidence="3">UT</strain>
    </source>
</reference>
<accession>A0A314L5B0</accession>
<dbReference type="Proteomes" id="UP000187609">
    <property type="component" value="Unassembled WGS sequence"/>
</dbReference>
<gene>
    <name evidence="3" type="ORF">A4A49_03720</name>
</gene>
<sequence>MEFLKVQLLNLGIFSLLLAPRIQIGNDQDTTAAREIIGKPAVGTPTAVALNSSVDDAISRSVKQAAAVDHVEKPSGPKATGVLVDGQVLNTPRQFATTQSKSFTKSNNWTVVNKSPSKKQSPGFQKSATANRATSRDVNMGDIAPDSPVEKSAGLQRMEQATKEAEAIEAGALIDTTGARCDGLEAAHVNLIDKGAAAIVAAMSQPMQQIKDRDWTLVNRSYTSPRTAKSQGRCCGLFATEGYKCKFKK</sequence>
<evidence type="ECO:0000313" key="3">
    <source>
        <dbReference type="EMBL" id="OIT36941.1"/>
    </source>
</evidence>
<feature type="region of interest" description="Disordered" evidence="1">
    <location>
        <begin position="109"/>
        <end position="151"/>
    </location>
</feature>